<dbReference type="OrthoDB" id="10340877at2759"/>
<dbReference type="Proteomes" id="UP000828251">
    <property type="component" value="Unassembled WGS sequence"/>
</dbReference>
<dbReference type="AlphaFoldDB" id="A0A9D4AJS0"/>
<dbReference type="EMBL" id="JAIQCV010000001">
    <property type="protein sequence ID" value="KAH1128672.1"/>
    <property type="molecule type" value="Genomic_DNA"/>
</dbReference>
<evidence type="ECO:0000313" key="2">
    <source>
        <dbReference type="Proteomes" id="UP000828251"/>
    </source>
</evidence>
<keyword evidence="2" id="KW-1185">Reference proteome</keyword>
<protein>
    <submittedName>
        <fullName evidence="1">Uncharacterized protein</fullName>
    </submittedName>
</protein>
<evidence type="ECO:0000313" key="1">
    <source>
        <dbReference type="EMBL" id="KAH1128672.1"/>
    </source>
</evidence>
<comment type="caution">
    <text evidence="1">The sequence shown here is derived from an EMBL/GenBank/DDBJ whole genome shotgun (WGS) entry which is preliminary data.</text>
</comment>
<sequence>MDFDPIITPRNLTFDNVFEFGFELEMEKNTSGANKLRSNNIKKKIAIVPFNIILNILRNKNKKTKNMASKFSLVVAS</sequence>
<reference evidence="1 2" key="1">
    <citation type="journal article" date="2021" name="Plant Biotechnol. J.">
        <title>Multi-omics assisted identification of the key and species-specific regulatory components of drought-tolerant mechanisms in Gossypium stocksii.</title>
        <authorList>
            <person name="Yu D."/>
            <person name="Ke L."/>
            <person name="Zhang D."/>
            <person name="Wu Y."/>
            <person name="Sun Y."/>
            <person name="Mei J."/>
            <person name="Sun J."/>
            <person name="Sun Y."/>
        </authorList>
    </citation>
    <scope>NUCLEOTIDE SEQUENCE [LARGE SCALE GENOMIC DNA]</scope>
    <source>
        <strain evidence="2">cv. E1</strain>
        <tissue evidence="1">Leaf</tissue>
    </source>
</reference>
<name>A0A9D4AJS0_9ROSI</name>
<organism evidence="1 2">
    <name type="scientific">Gossypium stocksii</name>
    <dbReference type="NCBI Taxonomy" id="47602"/>
    <lineage>
        <taxon>Eukaryota</taxon>
        <taxon>Viridiplantae</taxon>
        <taxon>Streptophyta</taxon>
        <taxon>Embryophyta</taxon>
        <taxon>Tracheophyta</taxon>
        <taxon>Spermatophyta</taxon>
        <taxon>Magnoliopsida</taxon>
        <taxon>eudicotyledons</taxon>
        <taxon>Gunneridae</taxon>
        <taxon>Pentapetalae</taxon>
        <taxon>rosids</taxon>
        <taxon>malvids</taxon>
        <taxon>Malvales</taxon>
        <taxon>Malvaceae</taxon>
        <taxon>Malvoideae</taxon>
        <taxon>Gossypium</taxon>
    </lineage>
</organism>
<proteinExistence type="predicted"/>
<gene>
    <name evidence="1" type="ORF">J1N35_000050</name>
</gene>
<accession>A0A9D4AJS0</accession>